<reference evidence="1" key="1">
    <citation type="submission" date="2014-09" db="EMBL/GenBank/DDBJ databases">
        <authorList>
            <person name="Magalhaes I.L.F."/>
            <person name="Oliveira U."/>
            <person name="Santos F.R."/>
            <person name="Vidigal T.H.D.A."/>
            <person name="Brescovit A.D."/>
            <person name="Santos A.J."/>
        </authorList>
    </citation>
    <scope>NUCLEOTIDE SEQUENCE</scope>
    <source>
        <tissue evidence="1">Shoot tissue taken approximately 20 cm above the soil surface</tissue>
    </source>
</reference>
<sequence>MAIISANSRLLARAISWSSAPSAVAAAVVAPSRSSSTIIAHAAQIHGERRRRISSGSRLAHPKRRCALLHRGGPQGFGDFDWEPAIASRIEGHEGRGGGVTAGSGARLWTTGPTTRLWSMGSD</sequence>
<name>A0A0A9N1Y9_ARUDO</name>
<organism evidence="1">
    <name type="scientific">Arundo donax</name>
    <name type="common">Giant reed</name>
    <name type="synonym">Donax arundinaceus</name>
    <dbReference type="NCBI Taxonomy" id="35708"/>
    <lineage>
        <taxon>Eukaryota</taxon>
        <taxon>Viridiplantae</taxon>
        <taxon>Streptophyta</taxon>
        <taxon>Embryophyta</taxon>
        <taxon>Tracheophyta</taxon>
        <taxon>Spermatophyta</taxon>
        <taxon>Magnoliopsida</taxon>
        <taxon>Liliopsida</taxon>
        <taxon>Poales</taxon>
        <taxon>Poaceae</taxon>
        <taxon>PACMAD clade</taxon>
        <taxon>Arundinoideae</taxon>
        <taxon>Arundineae</taxon>
        <taxon>Arundo</taxon>
    </lineage>
</organism>
<proteinExistence type="predicted"/>
<evidence type="ECO:0000313" key="1">
    <source>
        <dbReference type="EMBL" id="JAD93059.1"/>
    </source>
</evidence>
<accession>A0A0A9N1Y9</accession>
<dbReference type="EMBL" id="GBRH01222322">
    <property type="protein sequence ID" value="JAD75573.1"/>
    <property type="molecule type" value="Transcribed_RNA"/>
</dbReference>
<dbReference type="AlphaFoldDB" id="A0A0A9N1Y9"/>
<reference evidence="1" key="2">
    <citation type="journal article" date="2015" name="Data Brief">
        <title>Shoot transcriptome of the giant reed, Arundo donax.</title>
        <authorList>
            <person name="Barrero R.A."/>
            <person name="Guerrero F.D."/>
            <person name="Moolhuijzen P."/>
            <person name="Goolsby J.A."/>
            <person name="Tidwell J."/>
            <person name="Bellgard S.E."/>
            <person name="Bellgard M.I."/>
        </authorList>
    </citation>
    <scope>NUCLEOTIDE SEQUENCE</scope>
    <source>
        <tissue evidence="1">Shoot tissue taken approximately 20 cm above the soil surface</tissue>
    </source>
</reference>
<dbReference type="EMBL" id="GBRH01204836">
    <property type="protein sequence ID" value="JAD93059.1"/>
    <property type="molecule type" value="Transcribed_RNA"/>
</dbReference>
<protein>
    <submittedName>
        <fullName evidence="1">Uncharacterized protein</fullName>
    </submittedName>
</protein>